<sequence>MGATHSTNDNKSPTISESHKSARNVLENIGRHIKGEASNNAKRHGKVLKGNLRDAKFYHDYSKLRDIPRSPCDLDYKFHSNIWNGDNEYRHPCAGRNKTRFSNESEAECNSSKITGNKSGNGACAPYRRRHLCDYIFHQVNPVHIKNSHDLLGNLLVTAKYEGDSIVSNHPYKGTSDVCTSLARSFADIGDIVRGKDLYIGNGDYKKKVSNNLKKIFKKIYETLKYEKKIEHYKDDPEENFYELREDWWAVNRKEVWDALTCNAPPDSRYFVYKQGNYSNFSNPRCGHNEGIVPTNLDYVPQFLRWFEEWAED</sequence>
<feature type="domain" description="Duffy-antigen binding" evidence="2">
    <location>
        <begin position="122"/>
        <end position="305"/>
    </location>
</feature>
<reference evidence="4" key="1">
    <citation type="journal article" date="2009" name="J. Infect. Dis.">
        <title>Analysis of Plasmodium falciparum var genes expressed in children from Papua New Guinea.</title>
        <authorList>
            <person name="Falk N."/>
            <person name="Kaestli M."/>
            <person name="Qi W."/>
            <person name="Ott M."/>
            <person name="Baea K."/>
            <person name="Cortes A."/>
            <person name="Beck H.P."/>
        </authorList>
    </citation>
    <scope>NUCLEOTIDE SEQUENCE</scope>
    <source>
        <strain evidence="4">U14A8m151.11</strain>
    </source>
</reference>
<evidence type="ECO:0000259" key="3">
    <source>
        <dbReference type="Pfam" id="PF15447"/>
    </source>
</evidence>
<accession>B5LGD4</accession>
<dbReference type="AlphaFoldDB" id="B5LGD4"/>
<dbReference type="Pfam" id="PF15447">
    <property type="entry name" value="NTS"/>
    <property type="match status" value="1"/>
</dbReference>
<name>B5LGD4_PLAFA</name>
<dbReference type="InterPro" id="IPR029210">
    <property type="entry name" value="PfEMP1_NTS"/>
</dbReference>
<evidence type="ECO:0000259" key="2">
    <source>
        <dbReference type="Pfam" id="PF05424"/>
    </source>
</evidence>
<dbReference type="InterPro" id="IPR042202">
    <property type="entry name" value="Duffy-ag-bd_sf"/>
</dbReference>
<evidence type="ECO:0000313" key="4">
    <source>
        <dbReference type="EMBL" id="ACH53621.1"/>
    </source>
</evidence>
<dbReference type="Gene3D" id="1.20.1310.20">
    <property type="entry name" value="Duffy-antigen binding domain"/>
    <property type="match status" value="1"/>
</dbReference>
<dbReference type="EMBL" id="EU787528">
    <property type="protein sequence ID" value="ACH53621.1"/>
    <property type="molecule type" value="mRNA"/>
</dbReference>
<protein>
    <submittedName>
        <fullName evidence="4">Erythrocyte membrane protein 1</fullName>
    </submittedName>
</protein>
<proteinExistence type="evidence at transcript level"/>
<dbReference type="FunFam" id="1.20.1310.20:FF:000003">
    <property type="entry name" value="Erythrocyte membrane protein 1, PfEMP1"/>
    <property type="match status" value="1"/>
</dbReference>
<dbReference type="SUPFAM" id="SSF140924">
    <property type="entry name" value="Duffy binding domain-like"/>
    <property type="match status" value="1"/>
</dbReference>
<feature type="region of interest" description="Disordered" evidence="1">
    <location>
        <begin position="1"/>
        <end position="21"/>
    </location>
</feature>
<gene>
    <name evidence="4" type="primary">var</name>
</gene>
<evidence type="ECO:0000256" key="1">
    <source>
        <dbReference type="SAM" id="MobiDB-lite"/>
    </source>
</evidence>
<dbReference type="InterPro" id="IPR008602">
    <property type="entry name" value="Duffy-antigen-binding"/>
</dbReference>
<dbReference type="Pfam" id="PF05424">
    <property type="entry name" value="Duffy_binding"/>
    <property type="match status" value="1"/>
</dbReference>
<dbReference type="VEuPathDB" id="PlasmoDB:PfNF166_050005300"/>
<dbReference type="GO" id="GO:0016020">
    <property type="term" value="C:membrane"/>
    <property type="evidence" value="ECO:0007669"/>
    <property type="project" value="InterPro"/>
</dbReference>
<feature type="non-terminal residue" evidence="4">
    <location>
        <position position="313"/>
    </location>
</feature>
<feature type="domain" description="Plasmodium falciparum erythrocyte membrane protein-1 N-terminal segment" evidence="3">
    <location>
        <begin position="21"/>
        <end position="56"/>
    </location>
</feature>
<dbReference type="GO" id="GO:0046789">
    <property type="term" value="F:host cell surface receptor binding"/>
    <property type="evidence" value="ECO:0007669"/>
    <property type="project" value="InterPro"/>
</dbReference>
<feature type="compositionally biased region" description="Polar residues" evidence="1">
    <location>
        <begin position="1"/>
        <end position="16"/>
    </location>
</feature>
<organism evidence="4">
    <name type="scientific">Plasmodium falciparum</name>
    <name type="common">malaria parasite P. falciparum</name>
    <dbReference type="NCBI Taxonomy" id="5833"/>
    <lineage>
        <taxon>Eukaryota</taxon>
        <taxon>Sar</taxon>
        <taxon>Alveolata</taxon>
        <taxon>Apicomplexa</taxon>
        <taxon>Aconoidasida</taxon>
        <taxon>Haemosporida</taxon>
        <taxon>Plasmodiidae</taxon>
        <taxon>Plasmodium</taxon>
        <taxon>Plasmodium (Laverania)</taxon>
    </lineage>
</organism>